<feature type="transmembrane region" description="Helical" evidence="5">
    <location>
        <begin position="176"/>
        <end position="198"/>
    </location>
</feature>
<keyword evidence="3" id="KW-0539">Nucleus</keyword>
<sequence>MLRSQASIQMAHLPPKVPTLNVSLSPCSWPPTFPRPSSMASFFPCSSFPAVDDEFFDLSSVHRVAHRRAASDSEVAFFQAQNQASPSSSLDFLDRLDEEQLASMLTNDAMGSQASAAPSTPSDDNSNSINADDRHGPNPTAAARDHFEGQSFSEVAAAPATVVDPKRVKRLVLSSIVQVLMLQFSFFFLLLQFVRILANRRSAQRSRVRKLQYIAELERSVSMLQTKVSTLSPTVAFFDHQRSLLNVRNSLLRQRIAALAQDKIFKDAHQEALKKEIERLRLVYHRQKLGEA</sequence>
<dbReference type="PANTHER" id="PTHR46391">
    <property type="entry name" value="BASIC LEUCINE ZIPPER 34"/>
    <property type="match status" value="1"/>
</dbReference>
<dbReference type="InterPro" id="IPR046347">
    <property type="entry name" value="bZIP_sf"/>
</dbReference>
<dbReference type="GO" id="GO:0003677">
    <property type="term" value="F:DNA binding"/>
    <property type="evidence" value="ECO:0007669"/>
    <property type="project" value="TreeGrafter"/>
</dbReference>
<evidence type="ECO:0000256" key="1">
    <source>
        <dbReference type="ARBA" id="ARBA00023015"/>
    </source>
</evidence>
<evidence type="ECO:0000259" key="6">
    <source>
        <dbReference type="PROSITE" id="PS00036"/>
    </source>
</evidence>
<dbReference type="EMBL" id="JADCNL010000013">
    <property type="protein sequence ID" value="KAG0455037.1"/>
    <property type="molecule type" value="Genomic_DNA"/>
</dbReference>
<protein>
    <recommendedName>
        <fullName evidence="6">BZIP domain-containing protein</fullName>
    </recommendedName>
</protein>
<evidence type="ECO:0000313" key="7">
    <source>
        <dbReference type="EMBL" id="KAG0455037.1"/>
    </source>
</evidence>
<evidence type="ECO:0000256" key="3">
    <source>
        <dbReference type="ARBA" id="ARBA00023242"/>
    </source>
</evidence>
<keyword evidence="5" id="KW-0472">Membrane</keyword>
<keyword evidence="5" id="KW-0812">Transmembrane</keyword>
<gene>
    <name evidence="7" type="ORF">HPP92_024329</name>
</gene>
<dbReference type="SUPFAM" id="SSF57959">
    <property type="entry name" value="Leucine zipper domain"/>
    <property type="match status" value="1"/>
</dbReference>
<dbReference type="CDD" id="cd14703">
    <property type="entry name" value="bZIP_plant_RF2"/>
    <property type="match status" value="1"/>
</dbReference>
<dbReference type="SMART" id="SM00338">
    <property type="entry name" value="BRLZ"/>
    <property type="match status" value="1"/>
</dbReference>
<keyword evidence="1" id="KW-0805">Transcription regulation</keyword>
<dbReference type="PROSITE" id="PS00036">
    <property type="entry name" value="BZIP_BASIC"/>
    <property type="match status" value="1"/>
</dbReference>
<name>A0A835PRV0_VANPL</name>
<keyword evidence="2" id="KW-0804">Transcription</keyword>
<keyword evidence="5" id="KW-1133">Transmembrane helix</keyword>
<dbReference type="InterPro" id="IPR044759">
    <property type="entry name" value="bZIP_RF2"/>
</dbReference>
<keyword evidence="8" id="KW-1185">Reference proteome</keyword>
<evidence type="ECO:0000256" key="5">
    <source>
        <dbReference type="SAM" id="Phobius"/>
    </source>
</evidence>
<dbReference type="GO" id="GO:0003700">
    <property type="term" value="F:DNA-binding transcription factor activity"/>
    <property type="evidence" value="ECO:0007669"/>
    <property type="project" value="InterPro"/>
</dbReference>
<organism evidence="7 8">
    <name type="scientific">Vanilla planifolia</name>
    <name type="common">Vanilla</name>
    <dbReference type="NCBI Taxonomy" id="51239"/>
    <lineage>
        <taxon>Eukaryota</taxon>
        <taxon>Viridiplantae</taxon>
        <taxon>Streptophyta</taxon>
        <taxon>Embryophyta</taxon>
        <taxon>Tracheophyta</taxon>
        <taxon>Spermatophyta</taxon>
        <taxon>Magnoliopsida</taxon>
        <taxon>Liliopsida</taxon>
        <taxon>Asparagales</taxon>
        <taxon>Orchidaceae</taxon>
        <taxon>Vanilloideae</taxon>
        <taxon>Vanilleae</taxon>
        <taxon>Vanilla</taxon>
    </lineage>
</organism>
<dbReference type="Pfam" id="PF00170">
    <property type="entry name" value="bZIP_1"/>
    <property type="match status" value="1"/>
</dbReference>
<dbReference type="PANTHER" id="PTHR46391:SF20">
    <property type="entry name" value="BASIC LEUCINE ZIPPER 61"/>
    <property type="match status" value="1"/>
</dbReference>
<accession>A0A835PRV0</accession>
<dbReference type="Proteomes" id="UP000636800">
    <property type="component" value="Chromosome 13"/>
</dbReference>
<dbReference type="GO" id="GO:0045893">
    <property type="term" value="P:positive regulation of DNA-templated transcription"/>
    <property type="evidence" value="ECO:0007669"/>
    <property type="project" value="TreeGrafter"/>
</dbReference>
<dbReference type="Gene3D" id="1.20.5.170">
    <property type="match status" value="1"/>
</dbReference>
<feature type="domain" description="BZIP" evidence="6">
    <location>
        <begin position="195"/>
        <end position="209"/>
    </location>
</feature>
<evidence type="ECO:0000256" key="4">
    <source>
        <dbReference type="SAM" id="MobiDB-lite"/>
    </source>
</evidence>
<evidence type="ECO:0000313" key="8">
    <source>
        <dbReference type="Proteomes" id="UP000636800"/>
    </source>
</evidence>
<dbReference type="FunFam" id="1.20.5.170:FF:000086">
    <property type="entry name" value="Transcription factor VIP1"/>
    <property type="match status" value="1"/>
</dbReference>
<feature type="region of interest" description="Disordered" evidence="4">
    <location>
        <begin position="110"/>
        <end position="144"/>
    </location>
</feature>
<dbReference type="InterPro" id="IPR052483">
    <property type="entry name" value="bZIP_transcription_regulators"/>
</dbReference>
<feature type="compositionally biased region" description="Polar residues" evidence="4">
    <location>
        <begin position="110"/>
        <end position="121"/>
    </location>
</feature>
<comment type="caution">
    <text evidence="7">The sequence shown here is derived from an EMBL/GenBank/DDBJ whole genome shotgun (WGS) entry which is preliminary data.</text>
</comment>
<evidence type="ECO:0000256" key="2">
    <source>
        <dbReference type="ARBA" id="ARBA00023163"/>
    </source>
</evidence>
<dbReference type="GO" id="GO:0005634">
    <property type="term" value="C:nucleus"/>
    <property type="evidence" value="ECO:0007669"/>
    <property type="project" value="TreeGrafter"/>
</dbReference>
<reference evidence="7 8" key="1">
    <citation type="journal article" date="2020" name="Nat. Food">
        <title>A phased Vanilla planifolia genome enables genetic improvement of flavour and production.</title>
        <authorList>
            <person name="Hasing T."/>
            <person name="Tang H."/>
            <person name="Brym M."/>
            <person name="Khazi F."/>
            <person name="Huang T."/>
            <person name="Chambers A.H."/>
        </authorList>
    </citation>
    <scope>NUCLEOTIDE SEQUENCE [LARGE SCALE GENOMIC DNA]</scope>
    <source>
        <tissue evidence="7">Leaf</tissue>
    </source>
</reference>
<proteinExistence type="predicted"/>
<dbReference type="AlphaFoldDB" id="A0A835PRV0"/>
<dbReference type="InterPro" id="IPR004827">
    <property type="entry name" value="bZIP"/>
</dbReference>